<sequence length="67" mass="7520">MSRPTDRASAAAKTNWLSGDVARDDPVRVFDRADVVINLAWPFQPTHDPRTTCTNVLGSRLVLTRQR</sequence>
<evidence type="ECO:0000313" key="1">
    <source>
        <dbReference type="EMBL" id="OHV29466.1"/>
    </source>
</evidence>
<dbReference type="Proteomes" id="UP000179627">
    <property type="component" value="Unassembled WGS sequence"/>
</dbReference>
<dbReference type="EMBL" id="MBLM01000162">
    <property type="protein sequence ID" value="OHV29466.1"/>
    <property type="molecule type" value="Genomic_DNA"/>
</dbReference>
<proteinExistence type="predicted"/>
<keyword evidence="2" id="KW-1185">Reference proteome</keyword>
<reference evidence="2" key="1">
    <citation type="submission" date="2016-07" db="EMBL/GenBank/DDBJ databases">
        <title>Sequence Frankia sp. strain CcI1.17.</title>
        <authorList>
            <person name="Ghodhbane-Gtari F."/>
            <person name="Swanson E."/>
            <person name="Gueddou A."/>
            <person name="Morris K."/>
            <person name="Hezbri K."/>
            <person name="Ktari A."/>
            <person name="Nouioui I."/>
            <person name="Abebe-Akele F."/>
            <person name="Simpson S."/>
            <person name="Thomas K."/>
            <person name="Gtari M."/>
            <person name="Tisa L.S."/>
            <person name="Hurst S."/>
        </authorList>
    </citation>
    <scope>NUCLEOTIDE SEQUENCE [LARGE SCALE GENOMIC DNA]</scope>
    <source>
        <strain evidence="2">Cc1.17</strain>
    </source>
</reference>
<name>A0A1S1Q798_9ACTN</name>
<comment type="caution">
    <text evidence="1">The sequence shown here is derived from an EMBL/GenBank/DDBJ whole genome shotgun (WGS) entry which is preliminary data.</text>
</comment>
<dbReference type="AlphaFoldDB" id="A0A1S1Q798"/>
<organism evidence="1 2">
    <name type="scientific">Parafrankia colletiae</name>
    <dbReference type="NCBI Taxonomy" id="573497"/>
    <lineage>
        <taxon>Bacteria</taxon>
        <taxon>Bacillati</taxon>
        <taxon>Actinomycetota</taxon>
        <taxon>Actinomycetes</taxon>
        <taxon>Frankiales</taxon>
        <taxon>Frankiaceae</taxon>
        <taxon>Parafrankia</taxon>
    </lineage>
</organism>
<dbReference type="Gene3D" id="3.40.50.720">
    <property type="entry name" value="NAD(P)-binding Rossmann-like Domain"/>
    <property type="match status" value="1"/>
</dbReference>
<accession>A0A1S1Q798</accession>
<protein>
    <submittedName>
        <fullName evidence="1">Uncharacterized protein</fullName>
    </submittedName>
</protein>
<gene>
    <name evidence="1" type="ORF">CC117_29170</name>
</gene>
<evidence type="ECO:0000313" key="2">
    <source>
        <dbReference type="Proteomes" id="UP000179627"/>
    </source>
</evidence>